<dbReference type="GeneID" id="9812476"/>
<dbReference type="Proteomes" id="UP000483820">
    <property type="component" value="Chromosome III"/>
</dbReference>
<evidence type="ECO:0000313" key="3">
    <source>
        <dbReference type="EMBL" id="KAF1763071.1"/>
    </source>
</evidence>
<keyword evidence="1" id="KW-0732">Signal</keyword>
<dbReference type="InterPro" id="IPR001810">
    <property type="entry name" value="F-box_dom"/>
</dbReference>
<feature type="domain" description="F-box" evidence="2">
    <location>
        <begin position="4"/>
        <end position="48"/>
    </location>
</feature>
<reference evidence="3 4" key="1">
    <citation type="submission" date="2019-12" db="EMBL/GenBank/DDBJ databases">
        <title>Chromosome-level assembly of the Caenorhabditis remanei genome.</title>
        <authorList>
            <person name="Teterina A.A."/>
            <person name="Willis J.H."/>
            <person name="Phillips P.C."/>
        </authorList>
    </citation>
    <scope>NUCLEOTIDE SEQUENCE [LARGE SCALE GENOMIC DNA]</scope>
    <source>
        <strain evidence="3 4">PX506</strain>
        <tissue evidence="3">Whole organism</tissue>
    </source>
</reference>
<organism evidence="3 4">
    <name type="scientific">Caenorhabditis remanei</name>
    <name type="common">Caenorhabditis vulgaris</name>
    <dbReference type="NCBI Taxonomy" id="31234"/>
    <lineage>
        <taxon>Eukaryota</taxon>
        <taxon>Metazoa</taxon>
        <taxon>Ecdysozoa</taxon>
        <taxon>Nematoda</taxon>
        <taxon>Chromadorea</taxon>
        <taxon>Rhabditida</taxon>
        <taxon>Rhabditina</taxon>
        <taxon>Rhabditomorpha</taxon>
        <taxon>Rhabditoidea</taxon>
        <taxon>Rhabditidae</taxon>
        <taxon>Peloderinae</taxon>
        <taxon>Caenorhabditis</taxon>
    </lineage>
</organism>
<sequence>MATLLPLLRLPWLAMKAVFDTMDLLEIFKISHTSRRAHRFIKMFLSRRNFILTAKFACPFILEARCREHRNYGICMKLLSEYNFGIITKEISIYAALFKICKVLLVVEKPTLAPRAVKLFQSLNLNIDSIVVNLHKRANEYYQEMIELSRVAKNLEILSDPTKKFRLPVSAKPFQFDTLKLVRAEWVTRYYLTNLFINCKELYMENCQLSYSDYLMFFKQWIKESRVEVAKIHMKEERNFSPMFKQLKATPLNKIKHYGKRLDIPNGRCYMIQQETTGIRAAVLYTESNNLVNLTTDFEL</sequence>
<name>A0A6A5H883_CAERE</name>
<accession>A0A6A5H883</accession>
<feature type="chain" id="PRO_5025518662" description="F-box domain-containing protein" evidence="1">
    <location>
        <begin position="17"/>
        <end position="300"/>
    </location>
</feature>
<dbReference type="RefSeq" id="XP_003094194.2">
    <property type="nucleotide sequence ID" value="XM_003094146.2"/>
</dbReference>
<gene>
    <name evidence="3" type="ORF">GCK72_011336</name>
</gene>
<dbReference type="Pfam" id="PF07735">
    <property type="entry name" value="FBA_2"/>
    <property type="match status" value="1"/>
</dbReference>
<comment type="caution">
    <text evidence="3">The sequence shown here is derived from an EMBL/GenBank/DDBJ whole genome shotgun (WGS) entry which is preliminary data.</text>
</comment>
<dbReference type="KEGG" id="crq:GCK72_011336"/>
<evidence type="ECO:0000256" key="1">
    <source>
        <dbReference type="SAM" id="SignalP"/>
    </source>
</evidence>
<dbReference type="CTD" id="9812476"/>
<feature type="signal peptide" evidence="1">
    <location>
        <begin position="1"/>
        <end position="16"/>
    </location>
</feature>
<evidence type="ECO:0000313" key="4">
    <source>
        <dbReference type="Proteomes" id="UP000483820"/>
    </source>
</evidence>
<dbReference type="PROSITE" id="PS50181">
    <property type="entry name" value="FBOX"/>
    <property type="match status" value="1"/>
</dbReference>
<dbReference type="PANTHER" id="PTHR21503:SF8">
    <property type="entry name" value="F-BOX ASSOCIATED DOMAIN-CONTAINING PROTEIN-RELATED"/>
    <property type="match status" value="1"/>
</dbReference>
<evidence type="ECO:0000259" key="2">
    <source>
        <dbReference type="PROSITE" id="PS50181"/>
    </source>
</evidence>
<dbReference type="PANTHER" id="PTHR21503">
    <property type="entry name" value="F-BOX-CONTAINING HYPOTHETICAL PROTEIN C.ELEGANS"/>
    <property type="match status" value="1"/>
</dbReference>
<protein>
    <recommendedName>
        <fullName evidence="2">F-box domain-containing protein</fullName>
    </recommendedName>
</protein>
<dbReference type="EMBL" id="WUAV01000003">
    <property type="protein sequence ID" value="KAF1763071.1"/>
    <property type="molecule type" value="Genomic_DNA"/>
</dbReference>
<dbReference type="InterPro" id="IPR012885">
    <property type="entry name" value="F-box_Sdz-33"/>
</dbReference>
<dbReference type="AlphaFoldDB" id="A0A6A5H883"/>
<proteinExistence type="predicted"/>
<dbReference type="Pfam" id="PF00646">
    <property type="entry name" value="F-box"/>
    <property type="match status" value="1"/>
</dbReference>